<dbReference type="RefSeq" id="WP_406830656.1">
    <property type="nucleotide sequence ID" value="NZ_CP157483.1"/>
</dbReference>
<protein>
    <submittedName>
        <fullName evidence="1">Uncharacterized protein</fullName>
    </submittedName>
</protein>
<gene>
    <name evidence="1" type="ORF">ABEG17_16915</name>
</gene>
<evidence type="ECO:0000313" key="1">
    <source>
        <dbReference type="EMBL" id="XBO43226.1"/>
    </source>
</evidence>
<accession>A0AAU7JSG2</accession>
<organism evidence="1">
    <name type="scientific">Pedococcus sp. KACC 23699</name>
    <dbReference type="NCBI Taxonomy" id="3149228"/>
    <lineage>
        <taxon>Bacteria</taxon>
        <taxon>Bacillati</taxon>
        <taxon>Actinomycetota</taxon>
        <taxon>Actinomycetes</taxon>
        <taxon>Micrococcales</taxon>
        <taxon>Intrasporangiaceae</taxon>
        <taxon>Pedococcus</taxon>
    </lineage>
</organism>
<reference evidence="1" key="1">
    <citation type="submission" date="2024-05" db="EMBL/GenBank/DDBJ databases">
        <authorList>
            <person name="Kim S."/>
            <person name="Heo J."/>
            <person name="Choi H."/>
            <person name="Choi Y."/>
            <person name="Kwon S.-W."/>
            <person name="Kim Y."/>
        </authorList>
    </citation>
    <scope>NUCLEOTIDE SEQUENCE</scope>
    <source>
        <strain evidence="1">KACC 23699</strain>
    </source>
</reference>
<name>A0AAU7JSG2_9MICO</name>
<proteinExistence type="predicted"/>
<sequence>MSVSRVDEVSSATYEHAGPVPLGELSVRELVRELALTEDMIRKTPASRWGRTQSLLASLSDSHRAFWLGRQRAIVVELRARREALGRDTAASRRLVRLS</sequence>
<dbReference type="EMBL" id="CP157483">
    <property type="protein sequence ID" value="XBO43226.1"/>
    <property type="molecule type" value="Genomic_DNA"/>
</dbReference>
<dbReference type="AlphaFoldDB" id="A0AAU7JSG2"/>